<keyword evidence="3" id="KW-1185">Reference proteome</keyword>
<comment type="caution">
    <text evidence="2">The sequence shown here is derived from an EMBL/GenBank/DDBJ whole genome shotgun (WGS) entry which is preliminary data.</text>
</comment>
<feature type="region of interest" description="Disordered" evidence="1">
    <location>
        <begin position="23"/>
        <end position="54"/>
    </location>
</feature>
<feature type="compositionally biased region" description="Basic and acidic residues" evidence="1">
    <location>
        <begin position="30"/>
        <end position="46"/>
    </location>
</feature>
<dbReference type="EMBL" id="JAINUF010000006">
    <property type="protein sequence ID" value="KAJ8356108.1"/>
    <property type="molecule type" value="Genomic_DNA"/>
</dbReference>
<dbReference type="Proteomes" id="UP001152622">
    <property type="component" value="Chromosome 6"/>
</dbReference>
<gene>
    <name evidence="2" type="ORF">SKAU_G00189020</name>
</gene>
<name>A0A9Q1IX18_SYNKA</name>
<proteinExistence type="predicted"/>
<evidence type="ECO:0000313" key="3">
    <source>
        <dbReference type="Proteomes" id="UP001152622"/>
    </source>
</evidence>
<reference evidence="2" key="1">
    <citation type="journal article" date="2023" name="Science">
        <title>Genome structures resolve the early diversification of teleost fishes.</title>
        <authorList>
            <person name="Parey E."/>
            <person name="Louis A."/>
            <person name="Montfort J."/>
            <person name="Bouchez O."/>
            <person name="Roques C."/>
            <person name="Iampietro C."/>
            <person name="Lluch J."/>
            <person name="Castinel A."/>
            <person name="Donnadieu C."/>
            <person name="Desvignes T."/>
            <person name="Floi Bucao C."/>
            <person name="Jouanno E."/>
            <person name="Wen M."/>
            <person name="Mejri S."/>
            <person name="Dirks R."/>
            <person name="Jansen H."/>
            <person name="Henkel C."/>
            <person name="Chen W.J."/>
            <person name="Zahm M."/>
            <person name="Cabau C."/>
            <person name="Klopp C."/>
            <person name="Thompson A.W."/>
            <person name="Robinson-Rechavi M."/>
            <person name="Braasch I."/>
            <person name="Lecointre G."/>
            <person name="Bobe J."/>
            <person name="Postlethwait J.H."/>
            <person name="Berthelot C."/>
            <person name="Roest Crollius H."/>
            <person name="Guiguen Y."/>
        </authorList>
    </citation>
    <scope>NUCLEOTIDE SEQUENCE</scope>
    <source>
        <strain evidence="2">WJC10195</strain>
    </source>
</reference>
<evidence type="ECO:0000256" key="1">
    <source>
        <dbReference type="SAM" id="MobiDB-lite"/>
    </source>
</evidence>
<protein>
    <submittedName>
        <fullName evidence="2">Uncharacterized protein</fullName>
    </submittedName>
</protein>
<sequence length="87" mass="9633">MEPALSGRRVTCRPVFEQREESRCAAGRGRAGERRTAKTKGRERPSKPCQKRPPAPCPCVVPLETGSLTQRCDRGTAERTPAHFGQE</sequence>
<dbReference type="AlphaFoldDB" id="A0A9Q1IX18"/>
<organism evidence="2 3">
    <name type="scientific">Synaphobranchus kaupii</name>
    <name type="common">Kaup's arrowtooth eel</name>
    <dbReference type="NCBI Taxonomy" id="118154"/>
    <lineage>
        <taxon>Eukaryota</taxon>
        <taxon>Metazoa</taxon>
        <taxon>Chordata</taxon>
        <taxon>Craniata</taxon>
        <taxon>Vertebrata</taxon>
        <taxon>Euteleostomi</taxon>
        <taxon>Actinopterygii</taxon>
        <taxon>Neopterygii</taxon>
        <taxon>Teleostei</taxon>
        <taxon>Anguilliformes</taxon>
        <taxon>Synaphobranchidae</taxon>
        <taxon>Synaphobranchus</taxon>
    </lineage>
</organism>
<evidence type="ECO:0000313" key="2">
    <source>
        <dbReference type="EMBL" id="KAJ8356108.1"/>
    </source>
</evidence>
<accession>A0A9Q1IX18</accession>